<reference evidence="7" key="1">
    <citation type="submission" date="2023-06" db="EMBL/GenBank/DDBJ databases">
        <title>Genome-scale phylogeny and comparative genomics of the fungal order Sordariales.</title>
        <authorList>
            <consortium name="Lawrence Berkeley National Laboratory"/>
            <person name="Hensen N."/>
            <person name="Bonometti L."/>
            <person name="Westerberg I."/>
            <person name="Brannstrom I.O."/>
            <person name="Guillou S."/>
            <person name="Cros-Aarteil S."/>
            <person name="Calhoun S."/>
            <person name="Haridas S."/>
            <person name="Kuo A."/>
            <person name="Mondo S."/>
            <person name="Pangilinan J."/>
            <person name="Riley R."/>
            <person name="Labutti K."/>
            <person name="Andreopoulos B."/>
            <person name="Lipzen A."/>
            <person name="Chen C."/>
            <person name="Yanf M."/>
            <person name="Daum C."/>
            <person name="Ng V."/>
            <person name="Clum A."/>
            <person name="Steindorff A."/>
            <person name="Ohm R."/>
            <person name="Martin F."/>
            <person name="Silar P."/>
            <person name="Natvig D."/>
            <person name="Lalanne C."/>
            <person name="Gautier V."/>
            <person name="Ament-Velasquez S.L."/>
            <person name="Kruys A."/>
            <person name="Hutchinson M.I."/>
            <person name="Powell A.J."/>
            <person name="Barry K."/>
            <person name="Miller A.N."/>
            <person name="Grigoriev I.V."/>
            <person name="Debuchy R."/>
            <person name="Gladieux P."/>
            <person name="Thoren M.H."/>
            <person name="Johannesson H."/>
        </authorList>
    </citation>
    <scope>NUCLEOTIDE SEQUENCE</scope>
    <source>
        <strain evidence="7">8032-3</strain>
    </source>
</reference>
<dbReference type="Gene3D" id="3.50.50.60">
    <property type="entry name" value="FAD/NAD(P)-binding domain"/>
    <property type="match status" value="3"/>
</dbReference>
<evidence type="ECO:0000256" key="6">
    <source>
        <dbReference type="ARBA" id="ARBA00023033"/>
    </source>
</evidence>
<keyword evidence="8" id="KW-1185">Reference proteome</keyword>
<evidence type="ECO:0000256" key="4">
    <source>
        <dbReference type="ARBA" id="ARBA00022857"/>
    </source>
</evidence>
<dbReference type="GeneID" id="85312088"/>
<evidence type="ECO:0000256" key="3">
    <source>
        <dbReference type="ARBA" id="ARBA00022827"/>
    </source>
</evidence>
<keyword evidence="4" id="KW-0521">NADP</keyword>
<evidence type="ECO:0000313" key="8">
    <source>
        <dbReference type="Proteomes" id="UP001244011"/>
    </source>
</evidence>
<accession>A0AAJ0FJ17</accession>
<keyword evidence="2" id="KW-0285">Flavoprotein</keyword>
<dbReference type="Pfam" id="PF13738">
    <property type="entry name" value="Pyr_redox_3"/>
    <property type="match status" value="1"/>
</dbReference>
<sequence>MRANCDHVDQYDVVIIGAGISGINTAHHIQSKLPSLSYTILEGRADIGGTWDLFRYPGIRSDTDLFTFGFGWNPWTENRAIADGQSIIRYLQSAAEKEGIDEHIRFQHRVVSADWVTDSQSWTLAVETPGGQKKKIETQFIILGTGYYDYQEPLRPDIPDLENFQGKVIHPQFWPEDLDYAGKRIVVIGSGATAITLLPNLAKDAGHVTMLQRSPTYIMSIDNSAGSSMIHKTIPRSWSFKLSRWLFMWTTALIFYLCRAFPNKARSILQGKVAKQLPDHIPLDPHFQPKYRPWDQRLCFSPNGDFFEAMREGRASVETGRIKTMTGDTIILESGEQIVADIIITATGLRLGLGGRIRISTDGKPINIADRLAWRAALLQDVPNMAVMIGYVNASWTLGAETTAQLVCRLLRHMQSKGYTSAIPRVPDESNIQPRLMWNLDATYVKQAAGHMPKVGNAGPWTGRTNYFWDLFRVRYGRITADMEFSKGPGGPKMGERWWRKAS</sequence>
<dbReference type="FunFam" id="3.50.50.60:FF:000228">
    <property type="entry name" value="FAD-containing monooxygenase EthA"/>
    <property type="match status" value="1"/>
</dbReference>
<evidence type="ECO:0000256" key="5">
    <source>
        <dbReference type="ARBA" id="ARBA00023002"/>
    </source>
</evidence>
<keyword evidence="3" id="KW-0274">FAD</keyword>
<dbReference type="RefSeq" id="XP_060280102.1">
    <property type="nucleotide sequence ID" value="XM_060428901.1"/>
</dbReference>
<proteinExistence type="predicted"/>
<evidence type="ECO:0000256" key="2">
    <source>
        <dbReference type="ARBA" id="ARBA00022630"/>
    </source>
</evidence>
<dbReference type="PANTHER" id="PTHR43872">
    <property type="entry name" value="MONOOXYGENASE, PUTATIVE (AFU_ORTHOLOGUE AFUA_8G02570)-RELATED"/>
    <property type="match status" value="1"/>
</dbReference>
<keyword evidence="6" id="KW-0503">Monooxygenase</keyword>
<dbReference type="AlphaFoldDB" id="A0AAJ0FJ17"/>
<dbReference type="InterPro" id="IPR051820">
    <property type="entry name" value="FAD-binding_MO"/>
</dbReference>
<dbReference type="GO" id="GO:0004497">
    <property type="term" value="F:monooxygenase activity"/>
    <property type="evidence" value="ECO:0007669"/>
    <property type="project" value="UniProtKB-KW"/>
</dbReference>
<organism evidence="7 8">
    <name type="scientific">Phialemonium atrogriseum</name>
    <dbReference type="NCBI Taxonomy" id="1093897"/>
    <lineage>
        <taxon>Eukaryota</taxon>
        <taxon>Fungi</taxon>
        <taxon>Dikarya</taxon>
        <taxon>Ascomycota</taxon>
        <taxon>Pezizomycotina</taxon>
        <taxon>Sordariomycetes</taxon>
        <taxon>Sordariomycetidae</taxon>
        <taxon>Cephalothecales</taxon>
        <taxon>Cephalothecaceae</taxon>
        <taxon>Phialemonium</taxon>
    </lineage>
</organism>
<gene>
    <name evidence="7" type="ORF">QBC33DRAFT_548810</name>
</gene>
<evidence type="ECO:0000256" key="1">
    <source>
        <dbReference type="ARBA" id="ARBA00001974"/>
    </source>
</evidence>
<keyword evidence="5" id="KW-0560">Oxidoreductase</keyword>
<comment type="caution">
    <text evidence="7">The sequence shown here is derived from an EMBL/GenBank/DDBJ whole genome shotgun (WGS) entry which is preliminary data.</text>
</comment>
<dbReference type="Proteomes" id="UP001244011">
    <property type="component" value="Unassembled WGS sequence"/>
</dbReference>
<dbReference type="EMBL" id="MU839024">
    <property type="protein sequence ID" value="KAK1763889.1"/>
    <property type="molecule type" value="Genomic_DNA"/>
</dbReference>
<dbReference type="InterPro" id="IPR036188">
    <property type="entry name" value="FAD/NAD-bd_sf"/>
</dbReference>
<protein>
    <submittedName>
        <fullName evidence="7">FAD/NAD(P)-binding domain-containing protein</fullName>
    </submittedName>
</protein>
<dbReference type="PANTHER" id="PTHR43872:SF1">
    <property type="entry name" value="MONOOXYGENASE, PUTATIVE (AFU_ORTHOLOGUE AFUA_8G02570)-RELATED"/>
    <property type="match status" value="1"/>
</dbReference>
<dbReference type="SUPFAM" id="SSF51905">
    <property type="entry name" value="FAD/NAD(P)-binding domain"/>
    <property type="match status" value="3"/>
</dbReference>
<comment type="cofactor">
    <cofactor evidence="1">
        <name>FAD</name>
        <dbReference type="ChEBI" id="CHEBI:57692"/>
    </cofactor>
</comment>
<name>A0AAJ0FJ17_9PEZI</name>
<evidence type="ECO:0000313" key="7">
    <source>
        <dbReference type="EMBL" id="KAK1763889.1"/>
    </source>
</evidence>